<keyword evidence="5" id="KW-0631">Potassium channel</keyword>
<dbReference type="GO" id="GO:0008076">
    <property type="term" value="C:voltage-gated potassium channel complex"/>
    <property type="evidence" value="ECO:0007669"/>
    <property type="project" value="InterPro"/>
</dbReference>
<dbReference type="Gene3D" id="1.20.120.350">
    <property type="entry name" value="Voltage-gated potassium channels. Chain C"/>
    <property type="match status" value="1"/>
</dbReference>
<keyword evidence="15" id="KW-0614">Plasmid</keyword>
<dbReference type="SUPFAM" id="SSF81324">
    <property type="entry name" value="Voltage-gated potassium channels"/>
    <property type="match status" value="1"/>
</dbReference>
<evidence type="ECO:0000256" key="2">
    <source>
        <dbReference type="ARBA" id="ARBA00022448"/>
    </source>
</evidence>
<dbReference type="GO" id="GO:0001508">
    <property type="term" value="P:action potential"/>
    <property type="evidence" value="ECO:0007669"/>
    <property type="project" value="TreeGrafter"/>
</dbReference>
<geneLocation type="plasmid" evidence="16">
    <name>pnve500</name>
</geneLocation>
<evidence type="ECO:0000313" key="15">
    <source>
        <dbReference type="EMBL" id="QCS44784.1"/>
    </source>
</evidence>
<dbReference type="FunFam" id="1.10.287.70:FF:000028">
    <property type="entry name" value="potassium voltage-gated channel subfamily D member 3"/>
    <property type="match status" value="1"/>
</dbReference>
<feature type="region of interest" description="Disordered" evidence="12">
    <location>
        <begin position="267"/>
        <end position="286"/>
    </location>
</feature>
<keyword evidence="9" id="KW-0406">Ion transport</keyword>
<evidence type="ECO:0000256" key="12">
    <source>
        <dbReference type="SAM" id="MobiDB-lite"/>
    </source>
</evidence>
<feature type="transmembrane region" description="Helical" evidence="13">
    <location>
        <begin position="30"/>
        <end position="52"/>
    </location>
</feature>
<keyword evidence="8 13" id="KW-1133">Transmembrane helix</keyword>
<keyword evidence="4 13" id="KW-0812">Transmembrane</keyword>
<evidence type="ECO:0000256" key="5">
    <source>
        <dbReference type="ARBA" id="ARBA00022826"/>
    </source>
</evidence>
<dbReference type="KEGG" id="nvr:FEJ81_20200"/>
<dbReference type="Gene3D" id="1.10.287.70">
    <property type="match status" value="1"/>
</dbReference>
<evidence type="ECO:0000256" key="1">
    <source>
        <dbReference type="ARBA" id="ARBA00004141"/>
    </source>
</evidence>
<dbReference type="Proteomes" id="UP000302218">
    <property type="component" value="Plasmid pNVE500"/>
</dbReference>
<feature type="transmembrane region" description="Helical" evidence="13">
    <location>
        <begin position="222"/>
        <end position="246"/>
    </location>
</feature>
<reference evidence="16" key="1">
    <citation type="submission" date="2019-05" db="EMBL/GenBank/DDBJ databases">
        <title>Genome sequence and methylation pattern of the halophilic Archaeon Natrinema versiforme BOL5-4.</title>
        <authorList>
            <person name="DasSarma P."/>
            <person name="Anton B.P."/>
            <person name="DasSarma S.L."/>
            <person name="Martinez F.L."/>
            <person name="Guzman D."/>
            <person name="Roberts R.J."/>
            <person name="DasSarma S."/>
        </authorList>
    </citation>
    <scope>NUCLEOTIDE SEQUENCE [LARGE SCALE GENOMIC DNA]</scope>
    <source>
        <strain evidence="16">BOL5-4</strain>
        <plasmid evidence="16">pnve500</plasmid>
    </source>
</reference>
<dbReference type="Pfam" id="PF00520">
    <property type="entry name" value="Ion_trans"/>
    <property type="match status" value="1"/>
</dbReference>
<keyword evidence="10 13" id="KW-0472">Membrane</keyword>
<dbReference type="AlphaFoldDB" id="A0A4P8WMW4"/>
<evidence type="ECO:0000256" key="3">
    <source>
        <dbReference type="ARBA" id="ARBA00022538"/>
    </source>
</evidence>
<evidence type="ECO:0000256" key="4">
    <source>
        <dbReference type="ARBA" id="ARBA00022692"/>
    </source>
</evidence>
<dbReference type="GO" id="GO:0005249">
    <property type="term" value="F:voltage-gated potassium channel activity"/>
    <property type="evidence" value="ECO:0007669"/>
    <property type="project" value="InterPro"/>
</dbReference>
<dbReference type="PANTHER" id="PTHR11537:SF254">
    <property type="entry name" value="POTASSIUM VOLTAGE-GATED CHANNEL PROTEIN SHAB"/>
    <property type="match status" value="1"/>
</dbReference>
<dbReference type="InterPro" id="IPR028325">
    <property type="entry name" value="VG_K_chnl"/>
</dbReference>
<keyword evidence="11" id="KW-0407">Ion channel</keyword>
<feature type="transmembrane region" description="Helical" evidence="13">
    <location>
        <begin position="193"/>
        <end position="210"/>
    </location>
</feature>
<evidence type="ECO:0000256" key="8">
    <source>
        <dbReference type="ARBA" id="ARBA00022989"/>
    </source>
</evidence>
<evidence type="ECO:0000256" key="6">
    <source>
        <dbReference type="ARBA" id="ARBA00022882"/>
    </source>
</evidence>
<evidence type="ECO:0000313" key="16">
    <source>
        <dbReference type="Proteomes" id="UP000302218"/>
    </source>
</evidence>
<evidence type="ECO:0000256" key="11">
    <source>
        <dbReference type="ARBA" id="ARBA00023303"/>
    </source>
</evidence>
<comment type="subcellular location">
    <subcellularLocation>
        <location evidence="1">Membrane</location>
        <topology evidence="1">Multi-pass membrane protein</topology>
    </subcellularLocation>
</comment>
<name>A0A4P8WMW4_9EURY</name>
<feature type="compositionally biased region" description="Basic and acidic residues" evidence="12">
    <location>
        <begin position="277"/>
        <end position="286"/>
    </location>
</feature>
<keyword evidence="2" id="KW-0813">Transport</keyword>
<accession>A0A4P8WMW4</accession>
<keyword evidence="3" id="KW-0633">Potassium transport</keyword>
<keyword evidence="7" id="KW-0630">Potassium</keyword>
<dbReference type="EMBL" id="CP040331">
    <property type="protein sequence ID" value="QCS44784.1"/>
    <property type="molecule type" value="Genomic_DNA"/>
</dbReference>
<evidence type="ECO:0000256" key="13">
    <source>
        <dbReference type="SAM" id="Phobius"/>
    </source>
</evidence>
<evidence type="ECO:0000256" key="10">
    <source>
        <dbReference type="ARBA" id="ARBA00023136"/>
    </source>
</evidence>
<evidence type="ECO:0000256" key="9">
    <source>
        <dbReference type="ARBA" id="ARBA00023065"/>
    </source>
</evidence>
<sequence>MDSSRPPKERVYLLLDGRHKESWLSLGTNLFIMALIVLNVATFIAGTVSWIGARYGQLFAAFDVFCVGVFTVEYLLRVWSCTVDERYSSPIRGRIRFMLSPYALIDLIAIFPFYLPIVLGEAGAERMLRIFRLFRLLKIARYSSSLTLITNVFRRKSEELLITVLVMSIWLVFVSSLMYYVERAAQPEVFSSIPAAIWWGIVTLTTVGYGDVVPVTPLGRALGATVALLGIALFALPAGIVASGFVEELERRRQGQQYCPHCGEEVDELVDEPPQPHVHDELEREQ</sequence>
<feature type="transmembrane region" description="Helical" evidence="13">
    <location>
        <begin position="58"/>
        <end position="76"/>
    </location>
</feature>
<dbReference type="PRINTS" id="PR00169">
    <property type="entry name" value="KCHANNEL"/>
</dbReference>
<evidence type="ECO:0000256" key="7">
    <source>
        <dbReference type="ARBA" id="ARBA00022958"/>
    </source>
</evidence>
<feature type="transmembrane region" description="Helical" evidence="13">
    <location>
        <begin position="160"/>
        <end position="181"/>
    </location>
</feature>
<dbReference type="PANTHER" id="PTHR11537">
    <property type="entry name" value="VOLTAGE-GATED POTASSIUM CHANNEL"/>
    <property type="match status" value="1"/>
</dbReference>
<feature type="domain" description="Ion transport" evidence="14">
    <location>
        <begin position="29"/>
        <end position="251"/>
    </location>
</feature>
<evidence type="ECO:0000259" key="14">
    <source>
        <dbReference type="Pfam" id="PF00520"/>
    </source>
</evidence>
<protein>
    <submittedName>
        <fullName evidence="15">Ion transporter</fullName>
    </submittedName>
</protein>
<keyword evidence="6" id="KW-0851">Voltage-gated channel</keyword>
<dbReference type="InterPro" id="IPR027359">
    <property type="entry name" value="Volt_channel_dom_sf"/>
</dbReference>
<feature type="transmembrane region" description="Helical" evidence="13">
    <location>
        <begin position="97"/>
        <end position="119"/>
    </location>
</feature>
<organism evidence="15 16">
    <name type="scientific">Natrinema versiforme</name>
    <dbReference type="NCBI Taxonomy" id="88724"/>
    <lineage>
        <taxon>Archaea</taxon>
        <taxon>Methanobacteriati</taxon>
        <taxon>Methanobacteriota</taxon>
        <taxon>Stenosarchaea group</taxon>
        <taxon>Halobacteria</taxon>
        <taxon>Halobacteriales</taxon>
        <taxon>Natrialbaceae</taxon>
        <taxon>Natrinema</taxon>
    </lineage>
</organism>
<gene>
    <name evidence="15" type="ORF">FEJ81_20200</name>
</gene>
<dbReference type="InterPro" id="IPR005821">
    <property type="entry name" value="Ion_trans_dom"/>
</dbReference>
<dbReference type="OrthoDB" id="56871at2157"/>
<proteinExistence type="predicted"/>